<protein>
    <submittedName>
        <fullName evidence="1">Uncharacterized protein</fullName>
    </submittedName>
</protein>
<evidence type="ECO:0000313" key="1">
    <source>
        <dbReference type="EMBL" id="KAG8462269.1"/>
    </source>
</evidence>
<comment type="caution">
    <text evidence="1">The sequence shown here is derived from an EMBL/GenBank/DDBJ whole genome shotgun (WGS) entry which is preliminary data.</text>
</comment>
<dbReference type="EMBL" id="JAGTXO010000021">
    <property type="protein sequence ID" value="KAG8462269.1"/>
    <property type="molecule type" value="Genomic_DNA"/>
</dbReference>
<dbReference type="AlphaFoldDB" id="A0A8J5XD82"/>
<organism evidence="1 2">
    <name type="scientific">Diacronema lutheri</name>
    <name type="common">Unicellular marine alga</name>
    <name type="synonym">Monochrysis lutheri</name>
    <dbReference type="NCBI Taxonomy" id="2081491"/>
    <lineage>
        <taxon>Eukaryota</taxon>
        <taxon>Haptista</taxon>
        <taxon>Haptophyta</taxon>
        <taxon>Pavlovophyceae</taxon>
        <taxon>Pavlovales</taxon>
        <taxon>Pavlovaceae</taxon>
        <taxon>Diacronema</taxon>
    </lineage>
</organism>
<reference evidence="1" key="1">
    <citation type="submission" date="2021-05" db="EMBL/GenBank/DDBJ databases">
        <title>The genome of the haptophyte Pavlova lutheri (Diacronema luteri, Pavlovales) - a model for lipid biosynthesis in eukaryotic algae.</title>
        <authorList>
            <person name="Hulatt C.J."/>
            <person name="Posewitz M.C."/>
        </authorList>
    </citation>
    <scope>NUCLEOTIDE SEQUENCE</scope>
    <source>
        <strain evidence="1">NIVA-4/92</strain>
    </source>
</reference>
<accession>A0A8J5XD82</accession>
<evidence type="ECO:0000313" key="2">
    <source>
        <dbReference type="Proteomes" id="UP000751190"/>
    </source>
</evidence>
<keyword evidence="2" id="KW-1185">Reference proteome</keyword>
<proteinExistence type="predicted"/>
<gene>
    <name evidence="1" type="ORF">KFE25_012089</name>
</gene>
<sequence length="217" mass="23536">MQTAVAVFIAFCAWLFSPVYIARMRHLELADVGNWGGVGESQPGLPAAWRGAYFLRGNAQPDGKPSPLVGMDLSLCAFDAVTRSLSCPVSSMLWAARDDATAAARQLAAARFVYVLEFDPAYRAASMRARVFGMDVLPRIGLVWDVGKLSDDGSTLRRCSWAASSAGAYGATPLERIRRAPRASCYRPQRLARDGSVSKAAAAELKRAWGSTIWRFA</sequence>
<dbReference type="Proteomes" id="UP000751190">
    <property type="component" value="Unassembled WGS sequence"/>
</dbReference>
<name>A0A8J5XD82_DIALT</name>